<dbReference type="AlphaFoldDB" id="A0A1C3RM34"/>
<name>A0A1C3RM34_9PROT</name>
<reference evidence="1 2" key="1">
    <citation type="submission" date="2016-07" db="EMBL/GenBank/DDBJ databases">
        <authorList>
            <person name="Lefevre C.T."/>
        </authorList>
    </citation>
    <scope>NUCLEOTIDE SEQUENCE [LARGE SCALE GENOMIC DNA]</scope>
    <source>
        <strain evidence="1">PR1</strain>
    </source>
</reference>
<accession>A0A1C3RM34</accession>
<evidence type="ECO:0000313" key="2">
    <source>
        <dbReference type="Proteomes" id="UP000231658"/>
    </source>
</evidence>
<dbReference type="Proteomes" id="UP000231658">
    <property type="component" value="Unassembled WGS sequence"/>
</dbReference>
<gene>
    <name evidence="1" type="ORF">MTBPR1_90165</name>
</gene>
<keyword evidence="2" id="KW-1185">Reference proteome</keyword>
<dbReference type="STRING" id="1867952.MTBPR1_90165"/>
<dbReference type="EMBL" id="FLYE01000048">
    <property type="protein sequence ID" value="SCA58318.1"/>
    <property type="molecule type" value="Genomic_DNA"/>
</dbReference>
<protein>
    <submittedName>
        <fullName evidence="1">Uncharacterized protein</fullName>
    </submittedName>
</protein>
<organism evidence="1 2">
    <name type="scientific">Candidatus Terasakiella magnetica</name>
    <dbReference type="NCBI Taxonomy" id="1867952"/>
    <lineage>
        <taxon>Bacteria</taxon>
        <taxon>Pseudomonadati</taxon>
        <taxon>Pseudomonadota</taxon>
        <taxon>Alphaproteobacteria</taxon>
        <taxon>Rhodospirillales</taxon>
        <taxon>Terasakiellaceae</taxon>
        <taxon>Terasakiella</taxon>
    </lineage>
</organism>
<sequence length="208" mass="23351">MTKSWQERSIQELFLYKGKAMKNGLIVFVCILGLSGCMQHKAPLQVLPELTFQHLAPIALNAAQVEIVDKTPSTLSGNYVDHMLPTSPKEAVKRWTADRLVPSAQNGRARVIIEEASVVEEKLVKKTGLTGMFTTDQSEKYTAKVKVRIELLDDMSNVTAFAGAKASRFVTLAEDYSLHQREKAWLELVEKLMADFDKVIIAQMNKHF</sequence>
<proteinExistence type="predicted"/>
<evidence type="ECO:0000313" key="1">
    <source>
        <dbReference type="EMBL" id="SCA58318.1"/>
    </source>
</evidence>